<reference evidence="3 4" key="1">
    <citation type="journal article" date="2017" name="Nat. Ecol. Evol.">
        <title>Scallop genome provides insights into evolution of bilaterian karyotype and development.</title>
        <authorList>
            <person name="Wang S."/>
            <person name="Zhang J."/>
            <person name="Jiao W."/>
            <person name="Li J."/>
            <person name="Xun X."/>
            <person name="Sun Y."/>
            <person name="Guo X."/>
            <person name="Huan P."/>
            <person name="Dong B."/>
            <person name="Zhang L."/>
            <person name="Hu X."/>
            <person name="Sun X."/>
            <person name="Wang J."/>
            <person name="Zhao C."/>
            <person name="Wang Y."/>
            <person name="Wang D."/>
            <person name="Huang X."/>
            <person name="Wang R."/>
            <person name="Lv J."/>
            <person name="Li Y."/>
            <person name="Zhang Z."/>
            <person name="Liu B."/>
            <person name="Lu W."/>
            <person name="Hui Y."/>
            <person name="Liang J."/>
            <person name="Zhou Z."/>
            <person name="Hou R."/>
            <person name="Li X."/>
            <person name="Liu Y."/>
            <person name="Li H."/>
            <person name="Ning X."/>
            <person name="Lin Y."/>
            <person name="Zhao L."/>
            <person name="Xing Q."/>
            <person name="Dou J."/>
            <person name="Li Y."/>
            <person name="Mao J."/>
            <person name="Guo H."/>
            <person name="Dou H."/>
            <person name="Li T."/>
            <person name="Mu C."/>
            <person name="Jiang W."/>
            <person name="Fu Q."/>
            <person name="Fu X."/>
            <person name="Miao Y."/>
            <person name="Liu J."/>
            <person name="Yu Q."/>
            <person name="Li R."/>
            <person name="Liao H."/>
            <person name="Li X."/>
            <person name="Kong Y."/>
            <person name="Jiang Z."/>
            <person name="Chourrout D."/>
            <person name="Li R."/>
            <person name="Bao Z."/>
        </authorList>
    </citation>
    <scope>NUCLEOTIDE SEQUENCE [LARGE SCALE GENOMIC DNA]</scope>
    <source>
        <strain evidence="3 4">PY_sf001</strain>
    </source>
</reference>
<dbReference type="SUPFAM" id="SSF56436">
    <property type="entry name" value="C-type lectin-like"/>
    <property type="match status" value="1"/>
</dbReference>
<keyword evidence="1" id="KW-0732">Signal</keyword>
<protein>
    <submittedName>
        <fullName evidence="3">Tetranectin-like protein</fullName>
    </submittedName>
</protein>
<dbReference type="InterPro" id="IPR050111">
    <property type="entry name" value="C-type_lectin/snaclec_domain"/>
</dbReference>
<feature type="domain" description="C-type lectin" evidence="2">
    <location>
        <begin position="49"/>
        <end position="167"/>
    </location>
</feature>
<dbReference type="PROSITE" id="PS50041">
    <property type="entry name" value="C_TYPE_LECTIN_2"/>
    <property type="match status" value="1"/>
</dbReference>
<dbReference type="SMART" id="SM00034">
    <property type="entry name" value="CLECT"/>
    <property type="match status" value="1"/>
</dbReference>
<dbReference type="Pfam" id="PF00059">
    <property type="entry name" value="Lectin_C"/>
    <property type="match status" value="1"/>
</dbReference>
<keyword evidence="4" id="KW-1185">Reference proteome</keyword>
<gene>
    <name evidence="3" type="ORF">KP79_PYT21690</name>
</gene>
<comment type="caution">
    <text evidence="3">The sequence shown here is derived from an EMBL/GenBank/DDBJ whole genome shotgun (WGS) entry which is preliminary data.</text>
</comment>
<dbReference type="OrthoDB" id="6133475at2759"/>
<dbReference type="EMBL" id="NEDP02000690">
    <property type="protein sequence ID" value="OWF55402.1"/>
    <property type="molecule type" value="Genomic_DNA"/>
</dbReference>
<proteinExistence type="predicted"/>
<dbReference type="InterPro" id="IPR016186">
    <property type="entry name" value="C-type_lectin-like/link_sf"/>
</dbReference>
<accession>A0A210R391</accession>
<name>A0A210R391_MIZYE</name>
<evidence type="ECO:0000313" key="4">
    <source>
        <dbReference type="Proteomes" id="UP000242188"/>
    </source>
</evidence>
<evidence type="ECO:0000313" key="3">
    <source>
        <dbReference type="EMBL" id="OWF55402.1"/>
    </source>
</evidence>
<sequence>MEHMLREASTMVLISLVLVLAMFTSTVNCRGYSKCANVKANDPYQVVFKNNRCYHMVQDSISWNDAASACRARNGTLAIIRNSETNNKISQRATSLDSNDRANVSFYWIGGKVQTAEAAITWERDINGVAIVNPFTAYALNEPLSSGDRGCLLLDPGEKSWATDFCQVAMELTGYVCEYKPNGSESNLRAGMSKLLVTFLLTVVLGHMV</sequence>
<dbReference type="PANTHER" id="PTHR22803">
    <property type="entry name" value="MANNOSE, PHOSPHOLIPASE, LECTIN RECEPTOR RELATED"/>
    <property type="match status" value="1"/>
</dbReference>
<feature type="chain" id="PRO_5013030074" evidence="1">
    <location>
        <begin position="30"/>
        <end position="209"/>
    </location>
</feature>
<dbReference type="Gene3D" id="3.10.100.10">
    <property type="entry name" value="Mannose-Binding Protein A, subunit A"/>
    <property type="match status" value="1"/>
</dbReference>
<dbReference type="InterPro" id="IPR016187">
    <property type="entry name" value="CTDL_fold"/>
</dbReference>
<feature type="signal peptide" evidence="1">
    <location>
        <begin position="1"/>
        <end position="29"/>
    </location>
</feature>
<dbReference type="CDD" id="cd00037">
    <property type="entry name" value="CLECT"/>
    <property type="match status" value="1"/>
</dbReference>
<dbReference type="Proteomes" id="UP000242188">
    <property type="component" value="Unassembled WGS sequence"/>
</dbReference>
<dbReference type="InterPro" id="IPR001304">
    <property type="entry name" value="C-type_lectin-like"/>
</dbReference>
<evidence type="ECO:0000256" key="1">
    <source>
        <dbReference type="SAM" id="SignalP"/>
    </source>
</evidence>
<organism evidence="3 4">
    <name type="scientific">Mizuhopecten yessoensis</name>
    <name type="common">Japanese scallop</name>
    <name type="synonym">Patinopecten yessoensis</name>
    <dbReference type="NCBI Taxonomy" id="6573"/>
    <lineage>
        <taxon>Eukaryota</taxon>
        <taxon>Metazoa</taxon>
        <taxon>Spiralia</taxon>
        <taxon>Lophotrochozoa</taxon>
        <taxon>Mollusca</taxon>
        <taxon>Bivalvia</taxon>
        <taxon>Autobranchia</taxon>
        <taxon>Pteriomorphia</taxon>
        <taxon>Pectinida</taxon>
        <taxon>Pectinoidea</taxon>
        <taxon>Pectinidae</taxon>
        <taxon>Mizuhopecten</taxon>
    </lineage>
</organism>
<evidence type="ECO:0000259" key="2">
    <source>
        <dbReference type="PROSITE" id="PS50041"/>
    </source>
</evidence>
<dbReference type="AlphaFoldDB" id="A0A210R391"/>